<evidence type="ECO:0000256" key="2">
    <source>
        <dbReference type="ARBA" id="ARBA00022741"/>
    </source>
</evidence>
<proteinExistence type="predicted"/>
<protein>
    <submittedName>
        <fullName evidence="8">NB-ARC domain, LRR domain containing protein</fullName>
    </submittedName>
</protein>
<feature type="domain" description="NB-ARC" evidence="4">
    <location>
        <begin position="177"/>
        <end position="333"/>
    </location>
</feature>
<dbReference type="InterPro" id="IPR041118">
    <property type="entry name" value="Rx_N"/>
</dbReference>
<dbReference type="Gene3D" id="1.20.5.4130">
    <property type="match status" value="1"/>
</dbReference>
<organism evidence="8 9">
    <name type="scientific">Trema orientale</name>
    <name type="common">Charcoal tree</name>
    <name type="synonym">Celtis orientalis</name>
    <dbReference type="NCBI Taxonomy" id="63057"/>
    <lineage>
        <taxon>Eukaryota</taxon>
        <taxon>Viridiplantae</taxon>
        <taxon>Streptophyta</taxon>
        <taxon>Embryophyta</taxon>
        <taxon>Tracheophyta</taxon>
        <taxon>Spermatophyta</taxon>
        <taxon>Magnoliopsida</taxon>
        <taxon>eudicotyledons</taxon>
        <taxon>Gunneridae</taxon>
        <taxon>Pentapetalae</taxon>
        <taxon>rosids</taxon>
        <taxon>fabids</taxon>
        <taxon>Rosales</taxon>
        <taxon>Cannabaceae</taxon>
        <taxon>Trema</taxon>
    </lineage>
</organism>
<evidence type="ECO:0000256" key="3">
    <source>
        <dbReference type="ARBA" id="ARBA00022821"/>
    </source>
</evidence>
<dbReference type="Gene3D" id="3.40.50.300">
    <property type="entry name" value="P-loop containing nucleotide triphosphate hydrolases"/>
    <property type="match status" value="1"/>
</dbReference>
<dbReference type="Pfam" id="PF18052">
    <property type="entry name" value="Rx_N"/>
    <property type="match status" value="1"/>
</dbReference>
<dbReference type="Pfam" id="PF23559">
    <property type="entry name" value="WHD_DRP"/>
    <property type="match status" value="1"/>
</dbReference>
<dbReference type="FunFam" id="1.10.10.10:FF:000322">
    <property type="entry name" value="Probable disease resistance protein At1g63360"/>
    <property type="match status" value="1"/>
</dbReference>
<feature type="domain" description="Disease resistance N-terminal" evidence="5">
    <location>
        <begin position="5"/>
        <end position="97"/>
    </location>
</feature>
<dbReference type="PANTHER" id="PTHR23155:SF1052">
    <property type="entry name" value="DISEASE RESISTANCE PROTEIN RPM1"/>
    <property type="match status" value="1"/>
</dbReference>
<reference evidence="9" key="1">
    <citation type="submission" date="2016-06" db="EMBL/GenBank/DDBJ databases">
        <title>Parallel loss of symbiosis genes in relatives of nitrogen-fixing non-legume Parasponia.</title>
        <authorList>
            <person name="Van Velzen R."/>
            <person name="Holmer R."/>
            <person name="Bu F."/>
            <person name="Rutten L."/>
            <person name="Van Zeijl A."/>
            <person name="Liu W."/>
            <person name="Santuari L."/>
            <person name="Cao Q."/>
            <person name="Sharma T."/>
            <person name="Shen D."/>
            <person name="Roswanjaya Y."/>
            <person name="Wardhani T."/>
            <person name="Kalhor M.S."/>
            <person name="Jansen J."/>
            <person name="Van den Hoogen J."/>
            <person name="Gungor B."/>
            <person name="Hartog M."/>
            <person name="Hontelez J."/>
            <person name="Verver J."/>
            <person name="Yang W.-C."/>
            <person name="Schijlen E."/>
            <person name="Repin R."/>
            <person name="Schilthuizen M."/>
            <person name="Schranz E."/>
            <person name="Heidstra R."/>
            <person name="Miyata K."/>
            <person name="Fedorova E."/>
            <person name="Kohlen W."/>
            <person name="Bisseling T."/>
            <person name="Smit S."/>
            <person name="Geurts R."/>
        </authorList>
    </citation>
    <scope>NUCLEOTIDE SEQUENCE [LARGE SCALE GENOMIC DNA]</scope>
    <source>
        <strain evidence="9">cv. RG33-2</strain>
    </source>
</reference>
<evidence type="ECO:0000259" key="5">
    <source>
        <dbReference type="Pfam" id="PF18052"/>
    </source>
</evidence>
<dbReference type="Gene3D" id="1.10.10.10">
    <property type="entry name" value="Winged helix-like DNA-binding domain superfamily/Winged helix DNA-binding domain"/>
    <property type="match status" value="1"/>
</dbReference>
<dbReference type="InterPro" id="IPR036388">
    <property type="entry name" value="WH-like_DNA-bd_sf"/>
</dbReference>
<accession>A0A2P5CGP1</accession>
<sequence>MAETVVGLVIDKLIPLLKEEANLLRGVHKEVDVIRRELQSILAFLKDADRRAETEGDTISDGVKLWVEELREVAFQIENVTDEYTLHIAQRRQQGHQRWLRLRFIHLLHKGACFVAKLKPRHDIASKILELTQTVRDINERSASYGFNSAQQGPTTASKNSAWYDPRTDSRFLEETKVVGIGGLGKTTLAHQVYISAKGNFDRHAWVEVSPSYDKVELLRNLIKEFCQARKESVPEGIDEMDERKVTTKLREYLHEKSYLITFDDVWNISFWGDVKNALPDGYDKNARIVITTRDVEVANFCKTSSIVHIHELQPLTSEDAWELFRKKAFHSEPEENCPAELENLSREILERCDGLPLAIVVIAGLLSTKNNSVDEWRNLLTSLTSELESNKHLKSITKIMSLSYNDLPYYLKSCFLYFGIFPKDYSIPPPRLFRQWIAEGFVKPKKDKTLEAIAEEYLAELINRSMVQVTKVAYDGKAESCRIHDILREIILKKMDGLSFCQVLSGTNWSFWGSTRRISILDGSHDVFERCTELSHVRSLFIFGKDEILNSHVSRIIKSFKLLKVLDFEDAPSLDRLPEDVGDLFHLRYLSVRGTRVKMLPKSIGKLENLETLNLVQSLVYELPFKISRLHKLRNLLAYQFDKIQDWHIGTIRGVKIKTGIGWSKALQKLYCIEANIDLFKELNNLTELRMLGITGLRNEDGRTLCGSVQKMKQLESLHVASVSEDETMSLEYLSSPPQFLRHLFLFGHLRTVPGWITKLRNLVEMSFRWSKLEDDPLEALQNLHNLLKLKIDNDAYYGEQLRFKEGAFPKLKALSLCSLSNLHLLVIEEGALSNLEVFEMGPCPQLQELPSGFQHLRNLKEFSLCEMPISFLMSQNFESLQTETAHIRLVHKIHGKLWFFRLDWIMEILKSTPGKSCLHLIFTY</sequence>
<dbReference type="AlphaFoldDB" id="A0A2P5CGP1"/>
<dbReference type="InterPro" id="IPR058922">
    <property type="entry name" value="WHD_DRP"/>
</dbReference>
<evidence type="ECO:0000259" key="4">
    <source>
        <dbReference type="Pfam" id="PF00931"/>
    </source>
</evidence>
<dbReference type="InterPro" id="IPR042197">
    <property type="entry name" value="Apaf_helical"/>
</dbReference>
<dbReference type="Pfam" id="PF00931">
    <property type="entry name" value="NB-ARC"/>
    <property type="match status" value="1"/>
</dbReference>
<feature type="domain" description="Disease resistance protein winged helix" evidence="6">
    <location>
        <begin position="421"/>
        <end position="492"/>
    </location>
</feature>
<dbReference type="InterPro" id="IPR027417">
    <property type="entry name" value="P-loop_NTPase"/>
</dbReference>
<dbReference type="InParanoid" id="A0A2P5CGP1"/>
<gene>
    <name evidence="8" type="ORF">TorRG33x02_285600</name>
</gene>
<dbReference type="InterPro" id="IPR038005">
    <property type="entry name" value="RX-like_CC"/>
</dbReference>
<dbReference type="SUPFAM" id="SSF52540">
    <property type="entry name" value="P-loop containing nucleoside triphosphate hydrolases"/>
    <property type="match status" value="1"/>
</dbReference>
<dbReference type="InterPro" id="IPR032675">
    <property type="entry name" value="LRR_dom_sf"/>
</dbReference>
<dbReference type="PANTHER" id="PTHR23155">
    <property type="entry name" value="DISEASE RESISTANCE PROTEIN RP"/>
    <property type="match status" value="1"/>
</dbReference>
<dbReference type="GO" id="GO:0098542">
    <property type="term" value="P:defense response to other organism"/>
    <property type="evidence" value="ECO:0007669"/>
    <property type="project" value="TreeGrafter"/>
</dbReference>
<evidence type="ECO:0000313" key="8">
    <source>
        <dbReference type="EMBL" id="PON60226.1"/>
    </source>
</evidence>
<comment type="caution">
    <text evidence="8">The sequence shown here is derived from an EMBL/GenBank/DDBJ whole genome shotgun (WGS) entry which is preliminary data.</text>
</comment>
<feature type="domain" description="Disease resistance R13L4/SHOC-2-like LRR" evidence="7">
    <location>
        <begin position="537"/>
        <end position="865"/>
    </location>
</feature>
<keyword evidence="9" id="KW-1185">Reference proteome</keyword>
<dbReference type="InterPro" id="IPR044974">
    <property type="entry name" value="Disease_R_plants"/>
</dbReference>
<dbReference type="InterPro" id="IPR055414">
    <property type="entry name" value="LRR_R13L4/SHOC2-like"/>
</dbReference>
<evidence type="ECO:0000259" key="7">
    <source>
        <dbReference type="Pfam" id="PF23598"/>
    </source>
</evidence>
<keyword evidence="1" id="KW-0677">Repeat</keyword>
<dbReference type="SUPFAM" id="SSF52058">
    <property type="entry name" value="L domain-like"/>
    <property type="match status" value="1"/>
</dbReference>
<evidence type="ECO:0000256" key="1">
    <source>
        <dbReference type="ARBA" id="ARBA00022737"/>
    </source>
</evidence>
<dbReference type="Gene3D" id="3.80.10.10">
    <property type="entry name" value="Ribonuclease Inhibitor"/>
    <property type="match status" value="1"/>
</dbReference>
<dbReference type="Gene3D" id="1.10.8.430">
    <property type="entry name" value="Helical domain of apoptotic protease-activating factors"/>
    <property type="match status" value="1"/>
</dbReference>
<dbReference type="CDD" id="cd14798">
    <property type="entry name" value="RX-CC_like"/>
    <property type="match status" value="1"/>
</dbReference>
<evidence type="ECO:0000259" key="6">
    <source>
        <dbReference type="Pfam" id="PF23559"/>
    </source>
</evidence>
<dbReference type="OrthoDB" id="598235at2759"/>
<dbReference type="PRINTS" id="PR00364">
    <property type="entry name" value="DISEASERSIST"/>
</dbReference>
<evidence type="ECO:0000313" key="9">
    <source>
        <dbReference type="Proteomes" id="UP000237000"/>
    </source>
</evidence>
<keyword evidence="3" id="KW-0611">Plant defense</keyword>
<dbReference type="GO" id="GO:0043531">
    <property type="term" value="F:ADP binding"/>
    <property type="evidence" value="ECO:0007669"/>
    <property type="project" value="InterPro"/>
</dbReference>
<dbReference type="EMBL" id="JXTC01000367">
    <property type="protein sequence ID" value="PON60226.1"/>
    <property type="molecule type" value="Genomic_DNA"/>
</dbReference>
<dbReference type="Pfam" id="PF23598">
    <property type="entry name" value="LRR_14"/>
    <property type="match status" value="1"/>
</dbReference>
<name>A0A2P5CGP1_TREOI</name>
<keyword evidence="2" id="KW-0547">Nucleotide-binding</keyword>
<dbReference type="InterPro" id="IPR002182">
    <property type="entry name" value="NB-ARC"/>
</dbReference>
<dbReference type="Proteomes" id="UP000237000">
    <property type="component" value="Unassembled WGS sequence"/>
</dbReference>
<dbReference type="FunFam" id="1.10.8.430:FF:000003">
    <property type="entry name" value="Probable disease resistance protein At5g66910"/>
    <property type="match status" value="1"/>
</dbReference>